<comment type="caution">
    <text evidence="2">The sequence shown here is derived from an EMBL/GenBank/DDBJ whole genome shotgun (WGS) entry which is preliminary data.</text>
</comment>
<keyword evidence="3" id="KW-1185">Reference proteome</keyword>
<gene>
    <name evidence="2" type="ORF">FOF46_12285</name>
</gene>
<dbReference type="OrthoDB" id="9815897at2"/>
<keyword evidence="1" id="KW-1133">Transmembrane helix</keyword>
<evidence type="ECO:0000256" key="1">
    <source>
        <dbReference type="SAM" id="Phobius"/>
    </source>
</evidence>
<feature type="transmembrane region" description="Helical" evidence="1">
    <location>
        <begin position="46"/>
        <end position="64"/>
    </location>
</feature>
<feature type="transmembrane region" description="Helical" evidence="1">
    <location>
        <begin position="76"/>
        <end position="94"/>
    </location>
</feature>
<name>A0A554VKI0_9FLAO</name>
<organism evidence="2 3">
    <name type="scientific">Aquimarina algiphila</name>
    <dbReference type="NCBI Taxonomy" id="2047982"/>
    <lineage>
        <taxon>Bacteria</taxon>
        <taxon>Pseudomonadati</taxon>
        <taxon>Bacteroidota</taxon>
        <taxon>Flavobacteriia</taxon>
        <taxon>Flavobacteriales</taxon>
        <taxon>Flavobacteriaceae</taxon>
        <taxon>Aquimarina</taxon>
    </lineage>
</organism>
<accession>A0A554VKI0</accession>
<keyword evidence="1" id="KW-0812">Transmembrane</keyword>
<dbReference type="Proteomes" id="UP000318833">
    <property type="component" value="Unassembled WGS sequence"/>
</dbReference>
<keyword evidence="1" id="KW-0472">Membrane</keyword>
<dbReference type="AlphaFoldDB" id="A0A554VKI0"/>
<dbReference type="InterPro" id="IPR021215">
    <property type="entry name" value="DUF2752"/>
</dbReference>
<reference evidence="2 3" key="1">
    <citation type="submission" date="2019-07" db="EMBL/GenBank/DDBJ databases">
        <title>The draft genome sequence of Aquimarina algiphila M91.</title>
        <authorList>
            <person name="Meng X."/>
        </authorList>
    </citation>
    <scope>NUCLEOTIDE SEQUENCE [LARGE SCALE GENOMIC DNA]</scope>
    <source>
        <strain evidence="2 3">M91</strain>
    </source>
</reference>
<dbReference type="EMBL" id="VLNR01000022">
    <property type="protein sequence ID" value="TSE08543.1"/>
    <property type="molecule type" value="Genomic_DNA"/>
</dbReference>
<evidence type="ECO:0000313" key="3">
    <source>
        <dbReference type="Proteomes" id="UP000318833"/>
    </source>
</evidence>
<protein>
    <submittedName>
        <fullName evidence="2">DUF2752 domain-containing protein</fullName>
    </submittedName>
</protein>
<sequence>MKEIISFLESNILQCPTKQLIGIDCLGCGLQRSFILLLKGNIKASFLMYPALIPMICMMIYLIAHLVFNFKNGAKTLTYFYILNSILIIAHYFIKF</sequence>
<evidence type="ECO:0000313" key="2">
    <source>
        <dbReference type="EMBL" id="TSE08543.1"/>
    </source>
</evidence>
<dbReference type="RefSeq" id="WP_109435281.1">
    <property type="nucleotide sequence ID" value="NZ_CANMIK010000024.1"/>
</dbReference>
<proteinExistence type="predicted"/>
<dbReference type="Pfam" id="PF10825">
    <property type="entry name" value="DUF2752"/>
    <property type="match status" value="1"/>
</dbReference>